<sequence>MTGPAGVPGAIDELLADVERFRMAGLATGLTALVGALGLDAGAPPEVRSLVAEQADQVAQRVDRIRHLTPTVRATLAAAGVPAVVVKGAAVVEGMWPMPSARPMSDVDVIVPSDHRAQAAAALVRAGLRPFGSSTTEDTFLAWGDGSAGRLDGESVEHNGRVEVHPGWREGLHGYAVEGLDLLAIAMPDGDLPGTLQLPIAALTAHVIGHLSSTVVRAEVRAVNVLDVVWCARAPGFDWDDVARHLVACDPRLTGPGLWALARAGGGGGVDGRGVDGRGVALNVPVELVECEVARLPAAARRRLAAADLGDVLRDPSSRTTGAWRQAFACELAERRAVVAQMGGSVRARIRRGRPQPLDPLPLRVVMVMPPVTGDDAAGALARWPTLVRTVRAVHADGRATVTVVGRTSRTQPMHHEAEGAEWWWEPDDAALVDRVLASRPDVVHVHGTGFVRLLARLGRSLPRHVALCVQHHGEPAPLGRRLALRRAAHRMVARRVDVAMFTGAGHGQAAPFRRAGVVARRTAVADVVEAGSLLPDDVGGTAVTLPGSPAILWVGRLVPGKDPLAAVDVLAALDELTAAGTEGRGSPHLHLLATDRTLERDLRSRIAADPHLVDRVHLHDPVAPGAMASWYRAADVLLSTSRGEGSGYAVIEALTLGLPVVMTDLPSHRRLVEGAPSADLFRRGDAAAAAVAIRRLVAARPGGSAASVVAWPAVVDQLVGAWSIGVTRCLRGVRLR</sequence>
<reference evidence="1" key="1">
    <citation type="submission" date="2020-05" db="EMBL/GenBank/DDBJ databases">
        <authorList>
            <person name="Chiriac C."/>
            <person name="Salcher M."/>
            <person name="Ghai R."/>
            <person name="Kavagutti S V."/>
        </authorList>
    </citation>
    <scope>NUCLEOTIDE SEQUENCE</scope>
</reference>
<dbReference type="PANTHER" id="PTHR12526">
    <property type="entry name" value="GLYCOSYLTRANSFERASE"/>
    <property type="match status" value="1"/>
</dbReference>
<dbReference type="AlphaFoldDB" id="A0A6J6ESB0"/>
<dbReference type="Pfam" id="PF14907">
    <property type="entry name" value="NTP_transf_5"/>
    <property type="match status" value="1"/>
</dbReference>
<dbReference type="SUPFAM" id="SSF53756">
    <property type="entry name" value="UDP-Glycosyltransferase/glycogen phosphorylase"/>
    <property type="match status" value="1"/>
</dbReference>
<dbReference type="InterPro" id="IPR039498">
    <property type="entry name" value="NTP_transf_5"/>
</dbReference>
<dbReference type="CDD" id="cd03801">
    <property type="entry name" value="GT4_PimA-like"/>
    <property type="match status" value="1"/>
</dbReference>
<dbReference type="Gene3D" id="3.40.50.2000">
    <property type="entry name" value="Glycogen Phosphorylase B"/>
    <property type="match status" value="2"/>
</dbReference>
<dbReference type="Pfam" id="PF13692">
    <property type="entry name" value="Glyco_trans_1_4"/>
    <property type="match status" value="1"/>
</dbReference>
<organism evidence="1">
    <name type="scientific">freshwater metagenome</name>
    <dbReference type="NCBI Taxonomy" id="449393"/>
    <lineage>
        <taxon>unclassified sequences</taxon>
        <taxon>metagenomes</taxon>
        <taxon>ecological metagenomes</taxon>
    </lineage>
</organism>
<accession>A0A6J6ESB0</accession>
<protein>
    <submittedName>
        <fullName evidence="1">Unannotated protein</fullName>
    </submittedName>
</protein>
<dbReference type="EMBL" id="CAEZSR010000138">
    <property type="protein sequence ID" value="CAB4578847.1"/>
    <property type="molecule type" value="Genomic_DNA"/>
</dbReference>
<gene>
    <name evidence="1" type="ORF">UFOPK1493_02909</name>
</gene>
<dbReference type="PANTHER" id="PTHR12526:SF637">
    <property type="entry name" value="GLYCOSYLTRANSFERASE EPSF-RELATED"/>
    <property type="match status" value="1"/>
</dbReference>
<name>A0A6J6ESB0_9ZZZZ</name>
<proteinExistence type="predicted"/>
<evidence type="ECO:0000313" key="1">
    <source>
        <dbReference type="EMBL" id="CAB4578847.1"/>
    </source>
</evidence>